<dbReference type="Pfam" id="PF01520">
    <property type="entry name" value="Amidase_3"/>
    <property type="match status" value="1"/>
</dbReference>
<sequence>MKKYREFLSRPRPEFIIVFSGFFLLCMLAAVWGDERGKEIAAYNLVSKIIVVDPGHGGVDTGATRGDIVEKDITLRIAERLAVELAKNGAAVIMTRKGDTDLVEENFKGSYKERHRLGLSHRVEKANQSGAHLFVSIHTNADPDPRWRGAQTFYHPDSIESKKAAEAIQEAIKDYLKNTSRSALAGDYFVMNNTEMPAVLVEVGFISNPEEGKLLCDAEYQQKIAYAICQGIEKYFSAGE</sequence>
<evidence type="ECO:0000313" key="3">
    <source>
        <dbReference type="EMBL" id="SHG75436.1"/>
    </source>
</evidence>
<accession>A0A1M5MDX5</accession>
<keyword evidence="1" id="KW-0378">Hydrolase</keyword>
<proteinExistence type="predicted"/>
<dbReference type="STRING" id="1123382.SAMN02745221_00898"/>
<dbReference type="Proteomes" id="UP000242329">
    <property type="component" value="Unassembled WGS sequence"/>
</dbReference>
<dbReference type="RefSeq" id="WP_073090674.1">
    <property type="nucleotide sequence ID" value="NZ_FQWY01000011.1"/>
</dbReference>
<dbReference type="InterPro" id="IPR002508">
    <property type="entry name" value="MurNAc-LAA_cat"/>
</dbReference>
<evidence type="ECO:0000256" key="1">
    <source>
        <dbReference type="ARBA" id="ARBA00022801"/>
    </source>
</evidence>
<feature type="domain" description="MurNAc-LAA" evidence="2">
    <location>
        <begin position="123"/>
        <end position="233"/>
    </location>
</feature>
<dbReference type="CDD" id="cd02696">
    <property type="entry name" value="MurNAc-LAA"/>
    <property type="match status" value="1"/>
</dbReference>
<dbReference type="GO" id="GO:0030288">
    <property type="term" value="C:outer membrane-bounded periplasmic space"/>
    <property type="evidence" value="ECO:0007669"/>
    <property type="project" value="TreeGrafter"/>
</dbReference>
<dbReference type="PANTHER" id="PTHR30404:SF0">
    <property type="entry name" value="N-ACETYLMURAMOYL-L-ALANINE AMIDASE AMIC"/>
    <property type="match status" value="1"/>
</dbReference>
<dbReference type="SUPFAM" id="SSF53187">
    <property type="entry name" value="Zn-dependent exopeptidases"/>
    <property type="match status" value="1"/>
</dbReference>
<organism evidence="3 4">
    <name type="scientific">Thermosyntropha lipolytica DSM 11003</name>
    <dbReference type="NCBI Taxonomy" id="1123382"/>
    <lineage>
        <taxon>Bacteria</taxon>
        <taxon>Bacillati</taxon>
        <taxon>Bacillota</taxon>
        <taxon>Clostridia</taxon>
        <taxon>Eubacteriales</taxon>
        <taxon>Syntrophomonadaceae</taxon>
        <taxon>Thermosyntropha</taxon>
    </lineage>
</organism>
<dbReference type="OrthoDB" id="9806267at2"/>
<reference evidence="4" key="1">
    <citation type="submission" date="2016-11" db="EMBL/GenBank/DDBJ databases">
        <authorList>
            <person name="Varghese N."/>
            <person name="Submissions S."/>
        </authorList>
    </citation>
    <scope>NUCLEOTIDE SEQUENCE [LARGE SCALE GENOMIC DNA]</scope>
    <source>
        <strain evidence="4">DSM 11003</strain>
    </source>
</reference>
<gene>
    <name evidence="3" type="ORF">SAMN02745221_00898</name>
</gene>
<dbReference type="AlphaFoldDB" id="A0A1M5MDX5"/>
<protein>
    <submittedName>
        <fullName evidence="3">N-acetylmuramoyl-L-alanine amidase</fullName>
    </submittedName>
</protein>
<dbReference type="Gene3D" id="3.40.630.40">
    <property type="entry name" value="Zn-dependent exopeptidases"/>
    <property type="match status" value="1"/>
</dbReference>
<name>A0A1M5MDX5_9FIRM</name>
<dbReference type="GO" id="GO:0009253">
    <property type="term" value="P:peptidoglycan catabolic process"/>
    <property type="evidence" value="ECO:0007669"/>
    <property type="project" value="InterPro"/>
</dbReference>
<keyword evidence="4" id="KW-1185">Reference proteome</keyword>
<dbReference type="PANTHER" id="PTHR30404">
    <property type="entry name" value="N-ACETYLMURAMOYL-L-ALANINE AMIDASE"/>
    <property type="match status" value="1"/>
</dbReference>
<evidence type="ECO:0000313" key="4">
    <source>
        <dbReference type="Proteomes" id="UP000242329"/>
    </source>
</evidence>
<dbReference type="GO" id="GO:0008745">
    <property type="term" value="F:N-acetylmuramoyl-L-alanine amidase activity"/>
    <property type="evidence" value="ECO:0007669"/>
    <property type="project" value="InterPro"/>
</dbReference>
<dbReference type="SMART" id="SM00646">
    <property type="entry name" value="Ami_3"/>
    <property type="match status" value="1"/>
</dbReference>
<evidence type="ECO:0000259" key="2">
    <source>
        <dbReference type="SMART" id="SM00646"/>
    </source>
</evidence>
<dbReference type="EMBL" id="FQWY01000011">
    <property type="protein sequence ID" value="SHG75436.1"/>
    <property type="molecule type" value="Genomic_DNA"/>
</dbReference>
<dbReference type="InterPro" id="IPR050695">
    <property type="entry name" value="N-acetylmuramoyl_amidase_3"/>
</dbReference>